<feature type="region of interest" description="Disordered" evidence="1">
    <location>
        <begin position="170"/>
        <end position="200"/>
    </location>
</feature>
<feature type="compositionally biased region" description="Basic and acidic residues" evidence="1">
    <location>
        <begin position="190"/>
        <end position="200"/>
    </location>
</feature>
<gene>
    <name evidence="2" type="ORF">HNQ77_001561</name>
</gene>
<organism evidence="2 3">
    <name type="scientific">Silvibacterium bohemicum</name>
    <dbReference type="NCBI Taxonomy" id="1577686"/>
    <lineage>
        <taxon>Bacteria</taxon>
        <taxon>Pseudomonadati</taxon>
        <taxon>Acidobacteriota</taxon>
        <taxon>Terriglobia</taxon>
        <taxon>Terriglobales</taxon>
        <taxon>Acidobacteriaceae</taxon>
        <taxon>Silvibacterium</taxon>
    </lineage>
</organism>
<comment type="caution">
    <text evidence="2">The sequence shown here is derived from an EMBL/GenBank/DDBJ whole genome shotgun (WGS) entry which is preliminary data.</text>
</comment>
<keyword evidence="3" id="KW-1185">Reference proteome</keyword>
<reference evidence="2 3" key="1">
    <citation type="submission" date="2020-08" db="EMBL/GenBank/DDBJ databases">
        <title>Genomic Encyclopedia of Type Strains, Phase IV (KMG-IV): sequencing the most valuable type-strain genomes for metagenomic binning, comparative biology and taxonomic classification.</title>
        <authorList>
            <person name="Goeker M."/>
        </authorList>
    </citation>
    <scope>NUCLEOTIDE SEQUENCE [LARGE SCALE GENOMIC DNA]</scope>
    <source>
        <strain evidence="2 3">DSM 103733</strain>
    </source>
</reference>
<evidence type="ECO:0000313" key="2">
    <source>
        <dbReference type="EMBL" id="MBB6143612.1"/>
    </source>
</evidence>
<dbReference type="Proteomes" id="UP000538666">
    <property type="component" value="Unassembled WGS sequence"/>
</dbReference>
<name>A0A841JQE4_9BACT</name>
<dbReference type="RefSeq" id="WP_050058778.1">
    <property type="nucleotide sequence ID" value="NZ_JACHEK010000003.1"/>
</dbReference>
<sequence>MRLKAESCCTFEKVITKEKTLTARRHLALSLLAAASLLAGCALKHPGKSLDQLLGHPPTLALQVNVASDANIDSVVPFDVVVIGDKKLLKKVSQLDAATWFSVKGRCNYRGGPKAKVQFYSWELVPGQSFHLEVPVNADTMAVYGFADYSTPGDHRISLASSGSEFVDMGQDGVHTSTTVPVPKTSDPPAPEKQKVCPDD</sequence>
<dbReference type="OrthoDB" id="8588447at2"/>
<evidence type="ECO:0000313" key="3">
    <source>
        <dbReference type="Proteomes" id="UP000538666"/>
    </source>
</evidence>
<dbReference type="EMBL" id="JACHEK010000003">
    <property type="protein sequence ID" value="MBB6143612.1"/>
    <property type="molecule type" value="Genomic_DNA"/>
</dbReference>
<evidence type="ECO:0000256" key="1">
    <source>
        <dbReference type="SAM" id="MobiDB-lite"/>
    </source>
</evidence>
<protein>
    <submittedName>
        <fullName evidence="2">Type VI secretion system protein</fullName>
    </submittedName>
</protein>
<proteinExistence type="predicted"/>
<dbReference type="AlphaFoldDB" id="A0A841JQE4"/>
<accession>A0A841JQE4</accession>